<dbReference type="RefSeq" id="WP_120515969.1">
    <property type="nucleotide sequence ID" value="NZ_QXZY01000004.1"/>
</dbReference>
<dbReference type="InterPro" id="IPR029058">
    <property type="entry name" value="AB_hydrolase_fold"/>
</dbReference>
<dbReference type="InterPro" id="IPR000073">
    <property type="entry name" value="AB_hydrolase_1"/>
</dbReference>
<feature type="active site" evidence="2 3">
    <location>
        <position position="322"/>
    </location>
</feature>
<dbReference type="GO" id="GO:0009086">
    <property type="term" value="P:methionine biosynthetic process"/>
    <property type="evidence" value="ECO:0007669"/>
    <property type="project" value="UniProtKB-UniRule"/>
</dbReference>
<evidence type="ECO:0000313" key="5">
    <source>
        <dbReference type="EMBL" id="RPD38166.1"/>
    </source>
</evidence>
<evidence type="ECO:0000259" key="4">
    <source>
        <dbReference type="Pfam" id="PF00561"/>
    </source>
</evidence>
<comment type="catalytic activity">
    <reaction evidence="2">
        <text>L-homoserine + acetyl-CoA = O-acetyl-L-homoserine + CoA</text>
        <dbReference type="Rhea" id="RHEA:13701"/>
        <dbReference type="ChEBI" id="CHEBI:57287"/>
        <dbReference type="ChEBI" id="CHEBI:57288"/>
        <dbReference type="ChEBI" id="CHEBI:57476"/>
        <dbReference type="ChEBI" id="CHEBI:57716"/>
        <dbReference type="EC" id="2.3.1.31"/>
    </reaction>
</comment>
<dbReference type="EC" id="2.3.1.31" evidence="2"/>
<protein>
    <recommendedName>
        <fullName evidence="2">Homoserine O-acetyltransferase</fullName>
        <shortName evidence="2">HAT</shortName>
        <ecNumber evidence="2">2.3.1.31</ecNumber>
    </recommendedName>
    <alternativeName>
        <fullName evidence="2">Homoserine transacetylase</fullName>
        <shortName evidence="2">HTA</shortName>
    </alternativeName>
</protein>
<comment type="subunit">
    <text evidence="2">Homodimer.</text>
</comment>
<keyword evidence="2" id="KW-0012">Acyltransferase</keyword>
<dbReference type="Proteomes" id="UP000279089">
    <property type="component" value="Unassembled WGS sequence"/>
</dbReference>
<dbReference type="GO" id="GO:0016787">
    <property type="term" value="F:hydrolase activity"/>
    <property type="evidence" value="ECO:0007669"/>
    <property type="project" value="UniProtKB-KW"/>
</dbReference>
<dbReference type="PIRSF" id="PIRSF000443">
    <property type="entry name" value="Homoser_Ac_trans"/>
    <property type="match status" value="1"/>
</dbReference>
<evidence type="ECO:0000256" key="2">
    <source>
        <dbReference type="HAMAP-Rule" id="MF_00296"/>
    </source>
</evidence>
<dbReference type="Gene3D" id="3.40.50.1820">
    <property type="entry name" value="alpha/beta hydrolase"/>
    <property type="match status" value="1"/>
</dbReference>
<gene>
    <name evidence="2" type="primary">metXA</name>
    <name evidence="5" type="ORF">EG028_26260</name>
</gene>
<keyword evidence="2" id="KW-0486">Methionine biosynthesis</keyword>
<evidence type="ECO:0000313" key="6">
    <source>
        <dbReference type="Proteomes" id="UP000279089"/>
    </source>
</evidence>
<dbReference type="UniPathway" id="UPA00051">
    <property type="reaction ID" value="UER00074"/>
</dbReference>
<reference evidence="6" key="1">
    <citation type="submission" date="2018-11" db="EMBL/GenBank/DDBJ databases">
        <title>Chitinophaga lutea sp.nov., isolate from arsenic contaminated soil.</title>
        <authorList>
            <person name="Zong Y."/>
        </authorList>
    </citation>
    <scope>NUCLEOTIDE SEQUENCE [LARGE SCALE GENOMIC DNA]</scope>
    <source>
        <strain evidence="6">YLT18</strain>
    </source>
</reference>
<dbReference type="AlphaFoldDB" id="A0A3N4M986"/>
<dbReference type="InterPro" id="IPR008220">
    <property type="entry name" value="HAT_MetX-like"/>
</dbReference>
<name>A0A3N4M986_9BACT</name>
<feature type="binding site" evidence="2">
    <location>
        <position position="233"/>
    </location>
    <ligand>
        <name>substrate</name>
    </ligand>
</feature>
<keyword evidence="5" id="KW-0378">Hydrolase</keyword>
<dbReference type="PANTHER" id="PTHR32268">
    <property type="entry name" value="HOMOSERINE O-ACETYLTRANSFERASE"/>
    <property type="match status" value="1"/>
</dbReference>
<dbReference type="EMBL" id="RMBX01000017">
    <property type="protein sequence ID" value="RPD38166.1"/>
    <property type="molecule type" value="Genomic_DNA"/>
</dbReference>
<comment type="subcellular location">
    <subcellularLocation>
        <location evidence="2">Cytoplasm</location>
    </subcellularLocation>
</comment>
<evidence type="ECO:0000256" key="1">
    <source>
        <dbReference type="ARBA" id="ARBA00022679"/>
    </source>
</evidence>
<dbReference type="GO" id="GO:0004414">
    <property type="term" value="F:homoserine O-acetyltransferase activity"/>
    <property type="evidence" value="ECO:0007669"/>
    <property type="project" value="UniProtKB-UniRule"/>
</dbReference>
<sequence length="372" mass="41704">MSAQTHHNNQPFTLESGEVLPGIDITFHTYGTLNKHADNVVWICHALTANSDVADWWQGLVGEGRVIDPAKYFIVCANILGSCYGSSGPLSINRAAHYPKRKKGAVLSELLPDFNTSELNDEGDDSYDGQRWYRDFPQVTIRDIVHAHMLLRKHLNIDHIHLLVGGSMGGYQVLEWALTEPERIGRLFLLCTGAAESAWGIAVHTSQRLAIEADSTWEQPRKDAGAAGLKAARAIGMLTYRNYKTFMATQTDPDKEKTDGFKASSYIEYQGEKLVKRFNAQSYWLLTKAMDSHNIARGRHGDVATTLRQIEQKTLLIGITSDILCPPEEQLLLAQHMHNTLYHEIDSPYGHDGFLIEFEKIGRILAEFLDKA</sequence>
<proteinExistence type="inferred from homology"/>
<dbReference type="GO" id="GO:0005737">
    <property type="term" value="C:cytoplasm"/>
    <property type="evidence" value="ECO:0007669"/>
    <property type="project" value="UniProtKB-SubCell"/>
</dbReference>
<keyword evidence="2" id="KW-0028">Amino-acid biosynthesis</keyword>
<feature type="domain" description="AB hydrolase-1" evidence="4">
    <location>
        <begin position="40"/>
        <end position="355"/>
    </location>
</feature>
<dbReference type="HAMAP" id="MF_00296">
    <property type="entry name" value="MetX_acyltransf"/>
    <property type="match status" value="1"/>
</dbReference>
<evidence type="ECO:0000256" key="3">
    <source>
        <dbReference type="PIRSR" id="PIRSR000443-1"/>
    </source>
</evidence>
<comment type="pathway">
    <text evidence="2">Amino-acid biosynthesis; L-methionine biosynthesis via de novo pathway; O-acetyl-L-homoserine from L-homoserine: step 1/1.</text>
</comment>
<comment type="similarity">
    <text evidence="2">Belongs to the AB hydrolase superfamily. MetX family.</text>
</comment>
<comment type="caution">
    <text evidence="2">Lacks conserved residue(s) required for the propagation of feature annotation.</text>
</comment>
<keyword evidence="1 2" id="KW-0808">Transferase</keyword>
<comment type="function">
    <text evidence="2">Transfers an acetyl group from acetyl-CoA to L-homoserine, forming acetyl-L-homoserine.</text>
</comment>
<organism evidence="5 6">
    <name type="scientific">Chitinophaga barathri</name>
    <dbReference type="NCBI Taxonomy" id="1647451"/>
    <lineage>
        <taxon>Bacteria</taxon>
        <taxon>Pseudomonadati</taxon>
        <taxon>Bacteroidota</taxon>
        <taxon>Chitinophagia</taxon>
        <taxon>Chitinophagales</taxon>
        <taxon>Chitinophagaceae</taxon>
        <taxon>Chitinophaga</taxon>
    </lineage>
</organism>
<comment type="caution">
    <text evidence="5">The sequence shown here is derived from an EMBL/GenBank/DDBJ whole genome shotgun (WGS) entry which is preliminary data.</text>
</comment>
<dbReference type="GO" id="GO:0009092">
    <property type="term" value="P:homoserine metabolic process"/>
    <property type="evidence" value="ECO:0007669"/>
    <property type="project" value="TreeGrafter"/>
</dbReference>
<dbReference type="PANTHER" id="PTHR32268:SF11">
    <property type="entry name" value="HOMOSERINE O-ACETYLTRANSFERASE"/>
    <property type="match status" value="1"/>
</dbReference>
<feature type="binding site" evidence="2">
    <location>
        <position position="352"/>
    </location>
    <ligand>
        <name>substrate</name>
    </ligand>
</feature>
<dbReference type="Pfam" id="PF00561">
    <property type="entry name" value="Abhydrolase_1"/>
    <property type="match status" value="1"/>
</dbReference>
<feature type="active site" description="Nucleophile" evidence="2 3">
    <location>
        <position position="167"/>
    </location>
</feature>
<dbReference type="SUPFAM" id="SSF53474">
    <property type="entry name" value="alpha/beta-Hydrolases"/>
    <property type="match status" value="1"/>
</dbReference>
<keyword evidence="2" id="KW-0963">Cytoplasm</keyword>
<accession>A0A3N4M986</accession>
<dbReference type="OrthoDB" id="9800754at2"/>
<keyword evidence="6" id="KW-1185">Reference proteome</keyword>
<feature type="active site" evidence="2 3">
    <location>
        <position position="351"/>
    </location>
</feature>